<reference evidence="8" key="1">
    <citation type="journal article" date="2013" name="Genetics">
        <title>The draft genome and transcriptome of Panagrellus redivivus are shaped by the harsh demands of a free-living lifestyle.</title>
        <authorList>
            <person name="Srinivasan J."/>
            <person name="Dillman A.R."/>
            <person name="Macchietto M.G."/>
            <person name="Heikkinen L."/>
            <person name="Lakso M."/>
            <person name="Fracchia K.M."/>
            <person name="Antoshechkin I."/>
            <person name="Mortazavi A."/>
            <person name="Wong G."/>
            <person name="Sternberg P.W."/>
        </authorList>
    </citation>
    <scope>NUCLEOTIDE SEQUENCE [LARGE SCALE GENOMIC DNA]</scope>
    <source>
        <strain evidence="8">MT8872</strain>
    </source>
</reference>
<evidence type="ECO:0000256" key="5">
    <source>
        <dbReference type="RuleBase" id="RU368085"/>
    </source>
</evidence>
<sequence>MNKKHTSGVDAAHELIAELHRSPNMIPPYNGMLLKTASDSVCELYDMNYETIRSLGESQLTDADQSVRAIVATRQHAINRILRCCRTYVEERKNRLKTLRWQLGGILTPEIKQNLSQEELNWFNAYSKMISKYQTSIGENGLNLMLHTSPPKSINMTVRAVKDYGEFETSEGKRVVLKKNSIHSLPSVDVQLLIKRGTLVPAESMI</sequence>
<feature type="domain" description="GINS subunit" evidence="6">
    <location>
        <begin position="73"/>
        <end position="137"/>
    </location>
</feature>
<evidence type="ECO:0000259" key="6">
    <source>
        <dbReference type="Pfam" id="PF05916"/>
    </source>
</evidence>
<comment type="similarity">
    <text evidence="2 5">Belongs to the GINS1/PSF1 family.</text>
</comment>
<dbReference type="GO" id="GO:1902983">
    <property type="term" value="P:DNA strand elongation involved in mitotic DNA replication"/>
    <property type="evidence" value="ECO:0007669"/>
    <property type="project" value="TreeGrafter"/>
</dbReference>
<dbReference type="InterPro" id="IPR036224">
    <property type="entry name" value="GINS_bundle-like_dom_sf"/>
</dbReference>
<evidence type="ECO:0000259" key="7">
    <source>
        <dbReference type="Pfam" id="PF24997"/>
    </source>
</evidence>
<proteinExistence type="inferred from homology"/>
<comment type="function">
    <text evidence="5">Required for correct functioning of the GINS complex, a complex that plays an essential role in the initiation of DNA replication, and progression of DNA replication forks. GINS complex seems to bind preferentially to single-stranded DNA.</text>
</comment>
<dbReference type="InterPro" id="IPR005339">
    <property type="entry name" value="GINS_Psf1"/>
</dbReference>
<dbReference type="InterPro" id="IPR021151">
    <property type="entry name" value="GINS_A"/>
</dbReference>
<evidence type="ECO:0000313" key="8">
    <source>
        <dbReference type="Proteomes" id="UP000492821"/>
    </source>
</evidence>
<evidence type="ECO:0000256" key="3">
    <source>
        <dbReference type="ARBA" id="ARBA00022705"/>
    </source>
</evidence>
<dbReference type="SUPFAM" id="SSF158573">
    <property type="entry name" value="GINS helical bundle-like"/>
    <property type="match status" value="1"/>
</dbReference>
<evidence type="ECO:0000256" key="1">
    <source>
        <dbReference type="ARBA" id="ARBA00004123"/>
    </source>
</evidence>
<keyword evidence="3 5" id="KW-0235">DNA replication</keyword>
<dbReference type="WBParaSite" id="Pan_g15792.t1">
    <property type="protein sequence ID" value="Pan_g15792.t1"/>
    <property type="gene ID" value="Pan_g15792"/>
</dbReference>
<dbReference type="PANTHER" id="PTHR12914">
    <property type="entry name" value="PARTNER OF SLD5"/>
    <property type="match status" value="1"/>
</dbReference>
<dbReference type="Pfam" id="PF05916">
    <property type="entry name" value="Sld5"/>
    <property type="match status" value="1"/>
</dbReference>
<keyword evidence="4 5" id="KW-0539">Nucleus</keyword>
<keyword evidence="8" id="KW-1185">Reference proteome</keyword>
<dbReference type="PANTHER" id="PTHR12914:SF2">
    <property type="entry name" value="DNA REPLICATION COMPLEX GINS PROTEIN PSF1"/>
    <property type="match status" value="1"/>
</dbReference>
<dbReference type="InterPro" id="IPR056783">
    <property type="entry name" value="PSF1_C"/>
</dbReference>
<evidence type="ECO:0000313" key="9">
    <source>
        <dbReference type="WBParaSite" id="Pan_g15792.t1"/>
    </source>
</evidence>
<dbReference type="GO" id="GO:0000811">
    <property type="term" value="C:GINS complex"/>
    <property type="evidence" value="ECO:0007669"/>
    <property type="project" value="UniProtKB-UniRule"/>
</dbReference>
<name>A0A7E4ZT80_PANRE</name>
<protein>
    <recommendedName>
        <fullName evidence="5">DNA replication complex GINS protein PSF1</fullName>
    </recommendedName>
</protein>
<feature type="domain" description="DNA replication complex GINS protein PSF1 C-terminal" evidence="7">
    <location>
        <begin position="157"/>
        <end position="199"/>
    </location>
</feature>
<comment type="subunit">
    <text evidence="5">Component of the GINS complex.</text>
</comment>
<evidence type="ECO:0000256" key="4">
    <source>
        <dbReference type="ARBA" id="ARBA00023242"/>
    </source>
</evidence>
<evidence type="ECO:0000256" key="2">
    <source>
        <dbReference type="ARBA" id="ARBA00006677"/>
    </source>
</evidence>
<comment type="subcellular location">
    <subcellularLocation>
        <location evidence="1 5">Nucleus</location>
    </subcellularLocation>
</comment>
<accession>A0A7E4ZT80</accession>
<dbReference type="Pfam" id="PF24997">
    <property type="entry name" value="PSF1_C"/>
    <property type="match status" value="1"/>
</dbReference>
<dbReference type="CDD" id="cd11710">
    <property type="entry name" value="GINS_A_psf1"/>
    <property type="match status" value="1"/>
</dbReference>
<dbReference type="CDD" id="cd21696">
    <property type="entry name" value="GINS_B_Psf1"/>
    <property type="match status" value="1"/>
</dbReference>
<dbReference type="Gene3D" id="1.20.58.1030">
    <property type="match status" value="1"/>
</dbReference>
<dbReference type="AlphaFoldDB" id="A0A7E4ZT80"/>
<dbReference type="Proteomes" id="UP000492821">
    <property type="component" value="Unassembled WGS sequence"/>
</dbReference>
<organism evidence="8 9">
    <name type="scientific">Panagrellus redivivus</name>
    <name type="common">Microworm</name>
    <dbReference type="NCBI Taxonomy" id="6233"/>
    <lineage>
        <taxon>Eukaryota</taxon>
        <taxon>Metazoa</taxon>
        <taxon>Ecdysozoa</taxon>
        <taxon>Nematoda</taxon>
        <taxon>Chromadorea</taxon>
        <taxon>Rhabditida</taxon>
        <taxon>Tylenchina</taxon>
        <taxon>Panagrolaimomorpha</taxon>
        <taxon>Panagrolaimoidea</taxon>
        <taxon>Panagrolaimidae</taxon>
        <taxon>Panagrellus</taxon>
    </lineage>
</organism>
<reference evidence="9" key="2">
    <citation type="submission" date="2020-10" db="UniProtKB">
        <authorList>
            <consortium name="WormBaseParasite"/>
        </authorList>
    </citation>
    <scope>IDENTIFICATION</scope>
</reference>